<dbReference type="GO" id="GO:0016491">
    <property type="term" value="F:oxidoreductase activity"/>
    <property type="evidence" value="ECO:0007669"/>
    <property type="project" value="UniProtKB-KW"/>
</dbReference>
<sequence length="240" mass="25849">MFEDKVAVITGASRGIGRALALALAERGADLVLAARDRERLEAVAEEVKARGRKALPVPGDLRREEAVERLRQEALGAFGTVDIVVNNAGVGKYGPLLDFTPSDYDWIMDTNMRASFLVTRAFLPTLLAKGSGDLVFVASVAGLKGLPHEAVYCASKFAQVGFAQALDHELRERGIRVSVVAPGGVRTEFAFGTGRTPDDPRLEGFLHPEEVAEAVVFALSQPPHARVFLVGMRPMSEPL</sequence>
<proteinExistence type="inferred from homology"/>
<evidence type="ECO:0000256" key="1">
    <source>
        <dbReference type="ARBA" id="ARBA00006484"/>
    </source>
</evidence>
<dbReference type="InterPro" id="IPR057326">
    <property type="entry name" value="KR_dom"/>
</dbReference>
<dbReference type="Proteomes" id="UP000030364">
    <property type="component" value="Unassembled WGS sequence"/>
</dbReference>
<dbReference type="FunFam" id="3.40.50.720:FF:000084">
    <property type="entry name" value="Short-chain dehydrogenase reductase"/>
    <property type="match status" value="1"/>
</dbReference>
<name>A0A0A2WWQ7_THEFI</name>
<protein>
    <submittedName>
        <fullName evidence="5">Short-chain dehydrogenase</fullName>
    </submittedName>
</protein>
<reference evidence="5 6" key="1">
    <citation type="journal article" date="2015" name="Genome Announc.">
        <title>Draft Genome Sequence of the Thermophile Thermus filiformis ATCC 43280, Producer of Carotenoid-(Di)glucoside-Branched Fatty Acid (Di)esters and Source of Hyperthermostable Enzymes of Biotechnological Interest.</title>
        <authorList>
            <person name="Mandelli F."/>
            <person name="Oliveira Ramires B."/>
            <person name="Couger M.B."/>
            <person name="Paixao D.A."/>
            <person name="Camilo C.M."/>
            <person name="Polikarpov I."/>
            <person name="Prade R."/>
            <person name="Riano-Pachon D.M."/>
            <person name="Squina F.M."/>
        </authorList>
    </citation>
    <scope>NUCLEOTIDE SEQUENCE [LARGE SCALE GENOMIC DNA]</scope>
    <source>
        <strain evidence="5 6">ATCC 43280</strain>
    </source>
</reference>
<dbReference type="Gene3D" id="3.40.50.720">
    <property type="entry name" value="NAD(P)-binding Rossmann-like Domain"/>
    <property type="match status" value="1"/>
</dbReference>
<keyword evidence="2" id="KW-0560">Oxidoreductase</keyword>
<dbReference type="InterPro" id="IPR002347">
    <property type="entry name" value="SDR_fam"/>
</dbReference>
<evidence type="ECO:0000256" key="3">
    <source>
        <dbReference type="RuleBase" id="RU000363"/>
    </source>
</evidence>
<keyword evidence="6" id="KW-1185">Reference proteome</keyword>
<dbReference type="AlphaFoldDB" id="A0A0A2WWQ7"/>
<evidence type="ECO:0000313" key="6">
    <source>
        <dbReference type="Proteomes" id="UP000030364"/>
    </source>
</evidence>
<dbReference type="PANTHER" id="PTHR44196:SF1">
    <property type="entry name" value="DEHYDROGENASE_REDUCTASE SDR FAMILY MEMBER 7B"/>
    <property type="match status" value="1"/>
</dbReference>
<accession>A0A0A2WWQ7</accession>
<evidence type="ECO:0000313" key="5">
    <source>
        <dbReference type="EMBL" id="KGQ22695.2"/>
    </source>
</evidence>
<dbReference type="SMART" id="SM00822">
    <property type="entry name" value="PKS_KR"/>
    <property type="match status" value="1"/>
</dbReference>
<dbReference type="RefSeq" id="WP_038061619.1">
    <property type="nucleotide sequence ID" value="NZ_JPSL02000034.1"/>
</dbReference>
<dbReference type="InterPro" id="IPR036291">
    <property type="entry name" value="NAD(P)-bd_dom_sf"/>
</dbReference>
<feature type="domain" description="Ketoreductase" evidence="4">
    <location>
        <begin position="5"/>
        <end position="189"/>
    </location>
</feature>
<evidence type="ECO:0000259" key="4">
    <source>
        <dbReference type="SMART" id="SM00822"/>
    </source>
</evidence>
<comment type="similarity">
    <text evidence="1 3">Belongs to the short-chain dehydrogenases/reductases (SDR) family.</text>
</comment>
<gene>
    <name evidence="5" type="ORF">THFILI_01035</name>
</gene>
<dbReference type="STRING" id="276.THFILI_01035"/>
<dbReference type="GO" id="GO:0016020">
    <property type="term" value="C:membrane"/>
    <property type="evidence" value="ECO:0007669"/>
    <property type="project" value="TreeGrafter"/>
</dbReference>
<dbReference type="PANTHER" id="PTHR44196">
    <property type="entry name" value="DEHYDROGENASE/REDUCTASE SDR FAMILY MEMBER 7B"/>
    <property type="match status" value="1"/>
</dbReference>
<comment type="caution">
    <text evidence="5">The sequence shown here is derived from an EMBL/GenBank/DDBJ whole genome shotgun (WGS) entry which is preliminary data.</text>
</comment>
<dbReference type="PIRSF" id="PIRSF000126">
    <property type="entry name" value="11-beta-HSD1"/>
    <property type="match status" value="1"/>
</dbReference>
<dbReference type="PRINTS" id="PR00080">
    <property type="entry name" value="SDRFAMILY"/>
</dbReference>
<dbReference type="SUPFAM" id="SSF51735">
    <property type="entry name" value="NAD(P)-binding Rossmann-fold domains"/>
    <property type="match status" value="1"/>
</dbReference>
<dbReference type="CDD" id="cd05233">
    <property type="entry name" value="SDR_c"/>
    <property type="match status" value="1"/>
</dbReference>
<evidence type="ECO:0000256" key="2">
    <source>
        <dbReference type="ARBA" id="ARBA00023002"/>
    </source>
</evidence>
<organism evidence="5 6">
    <name type="scientific">Thermus filiformis</name>
    <dbReference type="NCBI Taxonomy" id="276"/>
    <lineage>
        <taxon>Bacteria</taxon>
        <taxon>Thermotogati</taxon>
        <taxon>Deinococcota</taxon>
        <taxon>Deinococci</taxon>
        <taxon>Thermales</taxon>
        <taxon>Thermaceae</taxon>
        <taxon>Thermus</taxon>
    </lineage>
</organism>
<dbReference type="PRINTS" id="PR00081">
    <property type="entry name" value="GDHRDH"/>
</dbReference>
<dbReference type="OrthoDB" id="9803333at2"/>
<dbReference type="EMBL" id="JPSL02000034">
    <property type="protein sequence ID" value="KGQ22695.2"/>
    <property type="molecule type" value="Genomic_DNA"/>
</dbReference>
<dbReference type="Pfam" id="PF00106">
    <property type="entry name" value="adh_short"/>
    <property type="match status" value="1"/>
</dbReference>